<feature type="compositionally biased region" description="Pro residues" evidence="1">
    <location>
        <begin position="823"/>
        <end position="832"/>
    </location>
</feature>
<name>A0A8A5D5Y1_9VIRU</name>
<proteinExistence type="predicted"/>
<sequence>MALPVCCDVTAEQVGCITRRGLSVPEQGWGQVWVYGCFCGGGFRRSQRNIPLLNKAHHTSRAMAETPVSHQAYPAPLVGALADPQGGGINADNLYRRYRAALRVRVPERGNFDTSVRSIFYEVGRRYGNARDALAPPAEAAVPIDCSVPINPAEAANFEGMARRFSNFAPQWVMMDLTAMVERLGRAVAAASVYGQNLSTTALRGGAPIQVIALGTLDSPQTASSSSVFIPRTVDTVATDHVFAVLCAAANGAGASVTTDVVRLDANTNQPIVPAVAGAAFTGACVEALRVLGANFEASGAGDLFAYALTRGIHAVVSVVSHTDEGGVMRSILRYDRFRVPYGGINQALREYPALPPLASVAQTAVASWVDAIALKTAALTAHCDPLVAGEGGLFPTVFVASGGPPSAPGTDEGAVTDAHAASIGRQFAADLGRFAPAYCRGLTQLFGLRSNSGIAEQHLCTAGSRSLSRAGADLDRHLRHKTVAPYFWIEPTSLIPHDFLGTPAEANDFGAKCSPQGPPRSQPLFERHEVLARGSTANFMTMAFTMRTARTSAYVAAYAAAPTPLAEIRLYQYDESAIVLPGDNGPTNGDVAAKHAAADPLPSYLWTRGQSCLPAPAEFINTQGGYGARVCLVRWDDDWDATRTEVFDELDLQGSIEWMVTNPAGIATGPSNAADRQAKRARTRAATALAQALQRGRGLGSAHSPVMEVSNVPPAFGPAAGSYQSTDQDRWSASIGPTSVDGVGSGTGGVHAPQYGAPLNPTVHHQPNRGPRPAAPAPGGPRGGGPQPPAPAAGPAGGPPPPPAPPAGGPVAPQAGDAADPLPAPHNPPPAQGGAAAEAGAAPQI</sequence>
<dbReference type="Pfam" id="PF05518">
    <property type="entry name" value="Totivirus_coat"/>
    <property type="match status" value="1"/>
</dbReference>
<feature type="compositionally biased region" description="Low complexity" evidence="1">
    <location>
        <begin position="833"/>
        <end position="846"/>
    </location>
</feature>
<feature type="region of interest" description="Disordered" evidence="1">
    <location>
        <begin position="719"/>
        <end position="846"/>
    </location>
</feature>
<protein>
    <submittedName>
        <fullName evidence="2">Coat protein</fullName>
    </submittedName>
</protein>
<dbReference type="GO" id="GO:0019028">
    <property type="term" value="C:viral capsid"/>
    <property type="evidence" value="ECO:0007669"/>
    <property type="project" value="UniProtKB-KW"/>
</dbReference>
<organism evidence="2">
    <name type="scientific">Neofusicoccum parvum victorivirus 2</name>
    <dbReference type="NCBI Taxonomy" id="2818055"/>
    <lineage>
        <taxon>Viruses</taxon>
        <taxon>Riboviria</taxon>
        <taxon>Orthornavirae</taxon>
        <taxon>Duplornaviricota</taxon>
        <taxon>Chrymotiviricetes</taxon>
        <taxon>Ghabrivirales</taxon>
        <taxon>Alphatotivirineae</taxon>
        <taxon>Pseudototiviridae</taxon>
        <taxon>Victorivirus</taxon>
        <taxon>Victorivirus sanjyu</taxon>
    </lineage>
</organism>
<keyword evidence="2" id="KW-0167">Capsid protein</keyword>
<keyword evidence="2" id="KW-0946">Virion</keyword>
<evidence type="ECO:0000256" key="1">
    <source>
        <dbReference type="SAM" id="MobiDB-lite"/>
    </source>
</evidence>
<dbReference type="InterPro" id="IPR008871">
    <property type="entry name" value="Totivirus_coat"/>
</dbReference>
<dbReference type="EMBL" id="MW175880">
    <property type="protein sequence ID" value="QTE76049.1"/>
    <property type="molecule type" value="Genomic_RNA"/>
</dbReference>
<feature type="compositionally biased region" description="Low complexity" evidence="1">
    <location>
        <begin position="810"/>
        <end position="822"/>
    </location>
</feature>
<evidence type="ECO:0000313" key="2">
    <source>
        <dbReference type="EMBL" id="QTE76049.1"/>
    </source>
</evidence>
<feature type="compositionally biased region" description="Pro residues" evidence="1">
    <location>
        <begin position="787"/>
        <end position="809"/>
    </location>
</feature>
<accession>A0A8A5D5Y1</accession>
<reference evidence="2" key="1">
    <citation type="journal article" name="Viruses">
        <title>Characterization of the Mycovirome of the Phytopathogenic Fungus, Neofusicoccum parvum.</title>
        <authorList>
            <person name="Marais A."/>
            <person name="Faure C."/>
            <person name="Comont G."/>
            <person name="Candresse T."/>
            <person name="Stempien E."/>
            <person name="Corio-Costet M.F."/>
        </authorList>
    </citation>
    <scope>NUCLEOTIDE SEQUENCE</scope>
    <source>
        <strain evidence="2">COLB</strain>
    </source>
</reference>